<evidence type="ECO:0000313" key="2">
    <source>
        <dbReference type="EMBL" id="VFJ58014.1"/>
    </source>
</evidence>
<dbReference type="InterPro" id="IPR035897">
    <property type="entry name" value="Toll_tir_struct_dom_sf"/>
</dbReference>
<proteinExistence type="predicted"/>
<sequence length="103" mass="11738">MSKIFLSHASADNPTALAIAQWLTVNGWDEYFLDVAPERGLVAGERWQEVLKRAADCRETVFFFISPTWWDSKWCLARFLLAENLGKAVFGVMIEPTPLECSR</sequence>
<name>A0A450SVJ3_9GAMM</name>
<dbReference type="InterPro" id="IPR000157">
    <property type="entry name" value="TIR_dom"/>
</dbReference>
<feature type="domain" description="TIR" evidence="1">
    <location>
        <begin position="4"/>
        <end position="95"/>
    </location>
</feature>
<dbReference type="SUPFAM" id="SSF52200">
    <property type="entry name" value="Toll/Interleukin receptor TIR domain"/>
    <property type="match status" value="1"/>
</dbReference>
<protein>
    <submittedName>
        <fullName evidence="2">TIR domain-containing protein</fullName>
    </submittedName>
</protein>
<reference evidence="2" key="1">
    <citation type="submission" date="2019-02" db="EMBL/GenBank/DDBJ databases">
        <authorList>
            <person name="Gruber-Vodicka R. H."/>
            <person name="Seah K. B. B."/>
        </authorList>
    </citation>
    <scope>NUCLEOTIDE SEQUENCE</scope>
    <source>
        <strain evidence="2">BECK_BZ15</strain>
    </source>
</reference>
<evidence type="ECO:0000259" key="1">
    <source>
        <dbReference type="Pfam" id="PF13676"/>
    </source>
</evidence>
<dbReference type="GO" id="GO:0007165">
    <property type="term" value="P:signal transduction"/>
    <property type="evidence" value="ECO:0007669"/>
    <property type="project" value="InterPro"/>
</dbReference>
<dbReference type="Pfam" id="PF13676">
    <property type="entry name" value="TIR_2"/>
    <property type="match status" value="1"/>
</dbReference>
<dbReference type="AlphaFoldDB" id="A0A450SVJ3"/>
<dbReference type="EMBL" id="CAADEW010000077">
    <property type="protein sequence ID" value="VFJ58014.1"/>
    <property type="molecule type" value="Genomic_DNA"/>
</dbReference>
<organism evidence="2">
    <name type="scientific">Candidatus Kentrum sp. FW</name>
    <dbReference type="NCBI Taxonomy" id="2126338"/>
    <lineage>
        <taxon>Bacteria</taxon>
        <taxon>Pseudomonadati</taxon>
        <taxon>Pseudomonadota</taxon>
        <taxon>Gammaproteobacteria</taxon>
        <taxon>Candidatus Kentrum</taxon>
    </lineage>
</organism>
<gene>
    <name evidence="2" type="ORF">BECKFW1821A_GA0114235_10775</name>
</gene>
<dbReference type="Gene3D" id="3.40.50.10140">
    <property type="entry name" value="Toll/interleukin-1 receptor homology (TIR) domain"/>
    <property type="match status" value="1"/>
</dbReference>
<accession>A0A450SVJ3</accession>